<sequence>MQQHPHDSAATFYAKLVNVPPAIDHEGQRQAEGQASEAGAQQTDLWQQQQQQQASAAVSVPFKPVKFAQPVVLDPNTGVVTLQPISSQPQHHPQHDQPLALHHSAASSAGSSSQAAPQLDLSSQASRYRTTSARSATSAAAAAAAHPAAPSAFGSSSKRPIDRSNVGYQLLQKAGWREGSGLGRQQQGMAAPLQLQPQKGSKGLGFAPQDPLQMQRQQIAAAAAAAAASGSAAAKAPAAPAAGPVLGGKLVAALVAAELASEDLDTKVKRHRQLLEQEAKEQRDKAIQLYMQRAFNEPSLADVGDHARVLGRNSRLTKTNPLLDDDEDY</sequence>
<dbReference type="EMBL" id="FNXT01001320">
    <property type="protein sequence ID" value="SZX78380.1"/>
    <property type="molecule type" value="Genomic_DNA"/>
</dbReference>
<feature type="region of interest" description="Disordered" evidence="2">
    <location>
        <begin position="21"/>
        <end position="58"/>
    </location>
</feature>
<dbReference type="PROSITE" id="PS50174">
    <property type="entry name" value="G_PATCH"/>
    <property type="match status" value="1"/>
</dbReference>
<keyword evidence="1" id="KW-0175">Coiled coil</keyword>
<evidence type="ECO:0000259" key="3">
    <source>
        <dbReference type="PROSITE" id="PS50174"/>
    </source>
</evidence>
<gene>
    <name evidence="4" type="ORF">BQ4739_LOCUS18666</name>
</gene>
<dbReference type="InterPro" id="IPR000467">
    <property type="entry name" value="G_patch_dom"/>
</dbReference>
<feature type="coiled-coil region" evidence="1">
    <location>
        <begin position="261"/>
        <end position="292"/>
    </location>
</feature>
<dbReference type="AlphaFoldDB" id="A0A383WLP1"/>
<name>A0A383WLP1_TETOB</name>
<dbReference type="SMART" id="SM00443">
    <property type="entry name" value="G_patch"/>
    <property type="match status" value="1"/>
</dbReference>
<evidence type="ECO:0000313" key="4">
    <source>
        <dbReference type="EMBL" id="SZX78380.1"/>
    </source>
</evidence>
<organism evidence="4 5">
    <name type="scientific">Tetradesmus obliquus</name>
    <name type="common">Green alga</name>
    <name type="synonym">Acutodesmus obliquus</name>
    <dbReference type="NCBI Taxonomy" id="3088"/>
    <lineage>
        <taxon>Eukaryota</taxon>
        <taxon>Viridiplantae</taxon>
        <taxon>Chlorophyta</taxon>
        <taxon>core chlorophytes</taxon>
        <taxon>Chlorophyceae</taxon>
        <taxon>CS clade</taxon>
        <taxon>Sphaeropleales</taxon>
        <taxon>Scenedesmaceae</taxon>
        <taxon>Tetradesmus</taxon>
    </lineage>
</organism>
<dbReference type="PANTHER" id="PTHR20923:SF1">
    <property type="entry name" value="G PATCH DOMAIN AND ANKYRIN REPEAT-CONTAINING PROTEIN 1"/>
    <property type="match status" value="1"/>
</dbReference>
<evidence type="ECO:0000256" key="2">
    <source>
        <dbReference type="SAM" id="MobiDB-lite"/>
    </source>
</evidence>
<feature type="domain" description="G-patch" evidence="3">
    <location>
        <begin position="163"/>
        <end position="209"/>
    </location>
</feature>
<dbReference type="PANTHER" id="PTHR20923">
    <property type="entry name" value="BAT4 PROTEIN-RELATED"/>
    <property type="match status" value="1"/>
</dbReference>
<evidence type="ECO:0000313" key="5">
    <source>
        <dbReference type="Proteomes" id="UP000256970"/>
    </source>
</evidence>
<dbReference type="Proteomes" id="UP000256970">
    <property type="component" value="Unassembled WGS sequence"/>
</dbReference>
<dbReference type="Pfam" id="PF01585">
    <property type="entry name" value="G-patch"/>
    <property type="match status" value="1"/>
</dbReference>
<dbReference type="InterPro" id="IPR039146">
    <property type="entry name" value="GPANK1"/>
</dbReference>
<dbReference type="STRING" id="3088.A0A383WLP1"/>
<protein>
    <recommendedName>
        <fullName evidence="3">G-patch domain-containing protein</fullName>
    </recommendedName>
</protein>
<evidence type="ECO:0000256" key="1">
    <source>
        <dbReference type="SAM" id="Coils"/>
    </source>
</evidence>
<accession>A0A383WLP1</accession>
<dbReference type="GO" id="GO:0003676">
    <property type="term" value="F:nucleic acid binding"/>
    <property type="evidence" value="ECO:0007669"/>
    <property type="project" value="InterPro"/>
</dbReference>
<feature type="compositionally biased region" description="Low complexity" evidence="2">
    <location>
        <begin position="30"/>
        <end position="57"/>
    </location>
</feature>
<proteinExistence type="predicted"/>
<reference evidence="4 5" key="1">
    <citation type="submission" date="2016-10" db="EMBL/GenBank/DDBJ databases">
        <authorList>
            <person name="Cai Z."/>
        </authorList>
    </citation>
    <scope>NUCLEOTIDE SEQUENCE [LARGE SCALE GENOMIC DNA]</scope>
</reference>
<feature type="region of interest" description="Disordered" evidence="2">
    <location>
        <begin position="82"/>
        <end position="132"/>
    </location>
</feature>
<keyword evidence="5" id="KW-1185">Reference proteome</keyword>